<sequence length="118" mass="13896">MKNYDEIIKQAQDSYNRFFKQMNELPAEEEMNDVKIDTVKINKIIENAKTQAEAHMVNLSKLREELEDKAEEAEAKVFPKEHQEISKKVSSMYDQYLDAQKRLFNLSVKVAKIVEEKK</sequence>
<reference evidence="2 3" key="1">
    <citation type="submission" date="2013-02" db="EMBL/GenBank/DDBJ databases">
        <title>The Genome Sequence of Lactobacillus catenaformis F0143.</title>
        <authorList>
            <consortium name="The Broad Institute Genome Sequencing Platform"/>
            <person name="Earl A."/>
            <person name="Ward D."/>
            <person name="Feldgarden M."/>
            <person name="Gevers D."/>
            <person name="Izard J."/>
            <person name="Blanton J.M."/>
            <person name="Mathney J."/>
            <person name="Dewhirst F.E."/>
            <person name="Young S.K."/>
            <person name="Zeng Q."/>
            <person name="Gargeya S."/>
            <person name="Fitzgerald M."/>
            <person name="Haas B."/>
            <person name="Abouelleil A."/>
            <person name="Alvarado L."/>
            <person name="Arachchi H.M."/>
            <person name="Berlin A."/>
            <person name="Chapman S.B."/>
            <person name="Gearin G."/>
            <person name="Goldberg J."/>
            <person name="Griggs A."/>
            <person name="Gujja S."/>
            <person name="Hansen M."/>
            <person name="Heiman D."/>
            <person name="Howarth C."/>
            <person name="Larimer J."/>
            <person name="Lui A."/>
            <person name="MacDonald P.J.P."/>
            <person name="McCowen C."/>
            <person name="Montmayeur A."/>
            <person name="Murphy C."/>
            <person name="Neiman D."/>
            <person name="Pearson M."/>
            <person name="Priest M."/>
            <person name="Roberts A."/>
            <person name="Saif S."/>
            <person name="Shea T."/>
            <person name="Sisk P."/>
            <person name="Stolte C."/>
            <person name="Sykes S."/>
            <person name="Wortman J."/>
            <person name="Nusbaum C."/>
            <person name="Birren B."/>
        </authorList>
    </citation>
    <scope>NUCLEOTIDE SEQUENCE [LARGE SCALE GENOMIC DNA]</scope>
    <source>
        <strain evidence="2 3">OT 569</strain>
    </source>
</reference>
<dbReference type="AlphaFoldDB" id="M2Q5A2"/>
<dbReference type="BioCyc" id="ECAT999415-HMP:GTTI-202-MONOMER"/>
<comment type="caution">
    <text evidence="2">The sequence shown here is derived from an EMBL/GenBank/DDBJ whole genome shotgun (WGS) entry which is preliminary data.</text>
</comment>
<accession>M2Q5A2</accession>
<evidence type="ECO:0000313" key="2">
    <source>
        <dbReference type="EMBL" id="EMD17406.1"/>
    </source>
</evidence>
<name>M2Q5A2_9FIRM</name>
<protein>
    <submittedName>
        <fullName evidence="2">Uncharacterized protein</fullName>
    </submittedName>
</protein>
<keyword evidence="1" id="KW-0175">Coiled coil</keyword>
<keyword evidence="3" id="KW-1185">Reference proteome</keyword>
<dbReference type="eggNOG" id="ENOG502ZW21">
    <property type="taxonomic scope" value="Bacteria"/>
</dbReference>
<gene>
    <name evidence="2" type="ORF">HMPREF9943_00193</name>
</gene>
<feature type="coiled-coil region" evidence="1">
    <location>
        <begin position="45"/>
        <end position="76"/>
    </location>
</feature>
<proteinExistence type="predicted"/>
<dbReference type="STRING" id="999415.HMPREF9943_00193"/>
<evidence type="ECO:0000313" key="3">
    <source>
        <dbReference type="Proteomes" id="UP000011758"/>
    </source>
</evidence>
<dbReference type="RefSeq" id="WP_004801204.1">
    <property type="nucleotide sequence ID" value="NZ_KB446646.1"/>
</dbReference>
<evidence type="ECO:0000256" key="1">
    <source>
        <dbReference type="SAM" id="Coils"/>
    </source>
</evidence>
<dbReference type="OrthoDB" id="10011302at2"/>
<organism evidence="2 3">
    <name type="scientific">Eggerthia catenaformis OT 569 = DSM 20559</name>
    <dbReference type="NCBI Taxonomy" id="999415"/>
    <lineage>
        <taxon>Bacteria</taxon>
        <taxon>Bacillati</taxon>
        <taxon>Bacillota</taxon>
        <taxon>Erysipelotrichia</taxon>
        <taxon>Erysipelotrichales</taxon>
        <taxon>Coprobacillaceae</taxon>
        <taxon>Eggerthia</taxon>
    </lineage>
</organism>
<dbReference type="EMBL" id="AGEJ01000005">
    <property type="protein sequence ID" value="EMD17406.1"/>
    <property type="molecule type" value="Genomic_DNA"/>
</dbReference>
<dbReference type="Proteomes" id="UP000011758">
    <property type="component" value="Unassembled WGS sequence"/>
</dbReference>